<reference evidence="1" key="1">
    <citation type="journal article" date="2023" name="IMA Fungus">
        <title>Comparative genomic study of the Penicillium genus elucidates a diverse pangenome and 15 lateral gene transfer events.</title>
        <authorList>
            <person name="Petersen C."/>
            <person name="Sorensen T."/>
            <person name="Nielsen M.R."/>
            <person name="Sondergaard T.E."/>
            <person name="Sorensen J.L."/>
            <person name="Fitzpatrick D.A."/>
            <person name="Frisvad J.C."/>
            <person name="Nielsen K.L."/>
        </authorList>
    </citation>
    <scope>NUCLEOTIDE SEQUENCE</scope>
    <source>
        <strain evidence="1">IBT 17514</strain>
    </source>
</reference>
<evidence type="ECO:0000313" key="1">
    <source>
        <dbReference type="EMBL" id="KAJ5709686.1"/>
    </source>
</evidence>
<accession>A0AAD6MS89</accession>
<organism evidence="1 2">
    <name type="scientific">Penicillium malachiteum</name>
    <dbReference type="NCBI Taxonomy" id="1324776"/>
    <lineage>
        <taxon>Eukaryota</taxon>
        <taxon>Fungi</taxon>
        <taxon>Dikarya</taxon>
        <taxon>Ascomycota</taxon>
        <taxon>Pezizomycotina</taxon>
        <taxon>Eurotiomycetes</taxon>
        <taxon>Eurotiomycetidae</taxon>
        <taxon>Eurotiales</taxon>
        <taxon>Aspergillaceae</taxon>
        <taxon>Penicillium</taxon>
    </lineage>
</organism>
<sequence length="84" mass="9023">MIGGPQVIISIGQNKYNSAISHRAEYAPIMTSLVGPKDSNLTLLDIAEGTLKSAGWQSNILTGRYMLHVGDNIRNAQSAVGRKL</sequence>
<dbReference type="Proteomes" id="UP001215712">
    <property type="component" value="Unassembled WGS sequence"/>
</dbReference>
<evidence type="ECO:0000313" key="2">
    <source>
        <dbReference type="Proteomes" id="UP001215712"/>
    </source>
</evidence>
<proteinExistence type="predicted"/>
<keyword evidence="2" id="KW-1185">Reference proteome</keyword>
<name>A0AAD6MS89_9EURO</name>
<dbReference type="EMBL" id="JAQJAN010000018">
    <property type="protein sequence ID" value="KAJ5709686.1"/>
    <property type="molecule type" value="Genomic_DNA"/>
</dbReference>
<comment type="caution">
    <text evidence="1">The sequence shown here is derived from an EMBL/GenBank/DDBJ whole genome shotgun (WGS) entry which is preliminary data.</text>
</comment>
<protein>
    <submittedName>
        <fullName evidence="1">Uncharacterized protein</fullName>
    </submittedName>
</protein>
<dbReference type="AlphaFoldDB" id="A0AAD6MS89"/>
<gene>
    <name evidence="1" type="ORF">N7493_009977</name>
</gene>
<reference evidence="1" key="2">
    <citation type="submission" date="2023-01" db="EMBL/GenBank/DDBJ databases">
        <authorList>
            <person name="Petersen C."/>
        </authorList>
    </citation>
    <scope>NUCLEOTIDE SEQUENCE</scope>
    <source>
        <strain evidence="1">IBT 17514</strain>
    </source>
</reference>